<protein>
    <recommendedName>
        <fullName evidence="6">Protein kinase domain-containing protein</fullName>
    </recommendedName>
</protein>
<reference evidence="7 8" key="1">
    <citation type="journal article" date="2012" name="BMC Genomics">
        <title>Comparative genomics of the white-rot fungi, Phanerochaete carnosa and P. chrysosporium, to elucidate the genetic basis of the distinct wood types they colonize.</title>
        <authorList>
            <person name="Suzuki H."/>
            <person name="MacDonald J."/>
            <person name="Syed K."/>
            <person name="Salamov A."/>
            <person name="Hori C."/>
            <person name="Aerts A."/>
            <person name="Henrissat B."/>
            <person name="Wiebenga A."/>
            <person name="vanKuyk P.A."/>
            <person name="Barry K."/>
            <person name="Lindquist E."/>
            <person name="LaButti K."/>
            <person name="Lapidus A."/>
            <person name="Lucas S."/>
            <person name="Coutinho P."/>
            <person name="Gong Y."/>
            <person name="Samejima M."/>
            <person name="Mahadevan R."/>
            <person name="Abou-Zaid M."/>
            <person name="de Vries R.P."/>
            <person name="Igarashi K."/>
            <person name="Yadav J.S."/>
            <person name="Grigoriev I.V."/>
            <person name="Master E.R."/>
        </authorList>
    </citation>
    <scope>NUCLEOTIDE SEQUENCE [LARGE SCALE GENOMIC DNA]</scope>
    <source>
        <strain evidence="7 8">HHB-10118-sp</strain>
    </source>
</reference>
<dbReference type="InParanoid" id="K5VQV8"/>
<dbReference type="PROSITE" id="PS50011">
    <property type="entry name" value="PROTEIN_KINASE_DOM"/>
    <property type="match status" value="1"/>
</dbReference>
<keyword evidence="2" id="KW-0547">Nucleotide-binding</keyword>
<dbReference type="InterPro" id="IPR011009">
    <property type="entry name" value="Kinase-like_dom_sf"/>
</dbReference>
<dbReference type="HOGENOM" id="CLU_394881_0_0_1"/>
<dbReference type="GO" id="GO:0005524">
    <property type="term" value="F:ATP binding"/>
    <property type="evidence" value="ECO:0007669"/>
    <property type="project" value="UniProtKB-KW"/>
</dbReference>
<dbReference type="SUPFAM" id="SSF56112">
    <property type="entry name" value="Protein kinase-like (PK-like)"/>
    <property type="match status" value="1"/>
</dbReference>
<dbReference type="InterPro" id="IPR001245">
    <property type="entry name" value="Ser-Thr/Tyr_kinase_cat_dom"/>
</dbReference>
<keyword evidence="3" id="KW-0418">Kinase</keyword>
<keyword evidence="4" id="KW-0067">ATP-binding</keyword>
<dbReference type="InterPro" id="IPR051681">
    <property type="entry name" value="Ser/Thr_Kinases-Pseudokinases"/>
</dbReference>
<name>K5VQV8_PHACS</name>
<dbReference type="Proteomes" id="UP000008370">
    <property type="component" value="Unassembled WGS sequence"/>
</dbReference>
<evidence type="ECO:0000259" key="6">
    <source>
        <dbReference type="PROSITE" id="PS50011"/>
    </source>
</evidence>
<dbReference type="CDD" id="cd18186">
    <property type="entry name" value="BTB_POZ_ZBTB_KLHL-like"/>
    <property type="match status" value="1"/>
</dbReference>
<dbReference type="KEGG" id="pco:PHACADRAFT_201983"/>
<evidence type="ECO:0000256" key="1">
    <source>
        <dbReference type="ARBA" id="ARBA00022679"/>
    </source>
</evidence>
<sequence length="698" mass="78986">MAPEIFDPVRFLLPRVQHTPASDMYSFGQVTWQIYTGKIPFPDLTNYQAMFAILDGKSQQRSLSGREIPDALWEIMLACWRLEPPRRADALTVLRQLEAVNLAGQLGQQSPSRSDANISADAQTSSELTPTPSDVIVPNKALPPPSNNPTTYIASSPPPSSISTLDTSQKLDAVVKAASNITLEDGSLSVKAAIARSTEVWLQDLHTLFQRAKDYYPDVLWRVDGGEELGRGSKTEIWGHYAVVYSRASPALREKYFPTGSFLSSSASPAQIGFTGARASFSDDFELFYTGRSSGGLSHYEDHESMDIEEDSKNELRKDLLSMWRTRLNSDVRITTTITDDAVTSEQESKVAVIHSHRFVLASRSPYFYEQLRQTEQMDLHWRVRFESDQLELEQWDLAAAFSIMRCAMYLRLDALYDVIQARIVEEMMHGLFHAFLPFDEHEKITGGVWGAGGCKCPQCAWRAPRVLEFARKDDVKSVYLDRGARRALTAHFGEGWCTPAFAHLSSKTRRTILKGLAKRMIPSNVFPLLYASQAGMKKLEGVKEPWATVSREMLLAASDAIDKVLCGQSAECFRQREWLEIMEPEDDNVERDEKLEWIVNAIQRGMNDSNAAMLYQIFKQSMLRYPDAGPYVRMRVEETYEEMLLWLQNRWTFVKQEGGFNGLEGWILADILRGIEIDDEELLHVLKQPFAALNNKG</sequence>
<dbReference type="PANTHER" id="PTHR44329">
    <property type="entry name" value="SERINE/THREONINE-PROTEIN KINASE TNNI3K-RELATED"/>
    <property type="match status" value="1"/>
</dbReference>
<dbReference type="Gene3D" id="3.30.710.10">
    <property type="entry name" value="Potassium Channel Kv1.1, Chain A"/>
    <property type="match status" value="1"/>
</dbReference>
<feature type="domain" description="Protein kinase" evidence="6">
    <location>
        <begin position="1"/>
        <end position="100"/>
    </location>
</feature>
<dbReference type="GeneID" id="18911757"/>
<dbReference type="InterPro" id="IPR000719">
    <property type="entry name" value="Prot_kinase_dom"/>
</dbReference>
<organism evidence="7 8">
    <name type="scientific">Phanerochaete carnosa (strain HHB-10118-sp)</name>
    <name type="common">White-rot fungus</name>
    <name type="synonym">Peniophora carnosa</name>
    <dbReference type="NCBI Taxonomy" id="650164"/>
    <lineage>
        <taxon>Eukaryota</taxon>
        <taxon>Fungi</taxon>
        <taxon>Dikarya</taxon>
        <taxon>Basidiomycota</taxon>
        <taxon>Agaricomycotina</taxon>
        <taxon>Agaricomycetes</taxon>
        <taxon>Polyporales</taxon>
        <taxon>Phanerochaetaceae</taxon>
        <taxon>Phanerochaete</taxon>
    </lineage>
</organism>
<evidence type="ECO:0000256" key="5">
    <source>
        <dbReference type="SAM" id="MobiDB-lite"/>
    </source>
</evidence>
<feature type="region of interest" description="Disordered" evidence="5">
    <location>
        <begin position="105"/>
        <end position="139"/>
    </location>
</feature>
<dbReference type="GO" id="GO:0004674">
    <property type="term" value="F:protein serine/threonine kinase activity"/>
    <property type="evidence" value="ECO:0007669"/>
    <property type="project" value="TreeGrafter"/>
</dbReference>
<dbReference type="STRING" id="650164.K5VQV8"/>
<evidence type="ECO:0000256" key="2">
    <source>
        <dbReference type="ARBA" id="ARBA00022741"/>
    </source>
</evidence>
<evidence type="ECO:0000313" key="8">
    <source>
        <dbReference type="Proteomes" id="UP000008370"/>
    </source>
</evidence>
<keyword evidence="8" id="KW-1185">Reference proteome</keyword>
<dbReference type="InterPro" id="IPR011333">
    <property type="entry name" value="SKP1/BTB/POZ_sf"/>
</dbReference>
<dbReference type="Gene3D" id="1.10.510.10">
    <property type="entry name" value="Transferase(Phosphotransferase) domain 1"/>
    <property type="match status" value="1"/>
</dbReference>
<dbReference type="RefSeq" id="XP_007402316.1">
    <property type="nucleotide sequence ID" value="XM_007402254.1"/>
</dbReference>
<dbReference type="OrthoDB" id="2130750at2759"/>
<evidence type="ECO:0000256" key="3">
    <source>
        <dbReference type="ARBA" id="ARBA00022777"/>
    </source>
</evidence>
<dbReference type="Pfam" id="PF07714">
    <property type="entry name" value="PK_Tyr_Ser-Thr"/>
    <property type="match status" value="1"/>
</dbReference>
<dbReference type="PANTHER" id="PTHR44329:SF288">
    <property type="entry name" value="MITOGEN-ACTIVATED PROTEIN KINASE KINASE KINASE 20"/>
    <property type="match status" value="1"/>
</dbReference>
<dbReference type="AlphaFoldDB" id="K5VQV8"/>
<accession>K5VQV8</accession>
<proteinExistence type="predicted"/>
<gene>
    <name evidence="7" type="ORF">PHACADRAFT_201983</name>
</gene>
<evidence type="ECO:0000256" key="4">
    <source>
        <dbReference type="ARBA" id="ARBA00022840"/>
    </source>
</evidence>
<dbReference type="EMBL" id="JH930538">
    <property type="protein sequence ID" value="EKM49130.1"/>
    <property type="molecule type" value="Genomic_DNA"/>
</dbReference>
<keyword evidence="1" id="KW-0808">Transferase</keyword>
<feature type="compositionally biased region" description="Polar residues" evidence="5">
    <location>
        <begin position="106"/>
        <end position="132"/>
    </location>
</feature>
<evidence type="ECO:0000313" key="7">
    <source>
        <dbReference type="EMBL" id="EKM49130.1"/>
    </source>
</evidence>